<organism evidence="1 3">
    <name type="scientific">Didymodactylos carnosus</name>
    <dbReference type="NCBI Taxonomy" id="1234261"/>
    <lineage>
        <taxon>Eukaryota</taxon>
        <taxon>Metazoa</taxon>
        <taxon>Spiralia</taxon>
        <taxon>Gnathifera</taxon>
        <taxon>Rotifera</taxon>
        <taxon>Eurotatoria</taxon>
        <taxon>Bdelloidea</taxon>
        <taxon>Philodinida</taxon>
        <taxon>Philodinidae</taxon>
        <taxon>Didymodactylos</taxon>
    </lineage>
</organism>
<dbReference type="EMBL" id="CAJNOQ010021804">
    <property type="protein sequence ID" value="CAF1492086.1"/>
    <property type="molecule type" value="Genomic_DNA"/>
</dbReference>
<evidence type="ECO:0000313" key="3">
    <source>
        <dbReference type="Proteomes" id="UP000663829"/>
    </source>
</evidence>
<accession>A0A815SJ66</accession>
<name>A0A815SJ66_9BILA</name>
<dbReference type="EMBL" id="CAJOBC010087296">
    <property type="protein sequence ID" value="CAF4354975.1"/>
    <property type="molecule type" value="Genomic_DNA"/>
</dbReference>
<gene>
    <name evidence="1" type="ORF">GPM918_LOCUS36302</name>
    <name evidence="2" type="ORF">SRO942_LOCUS37030</name>
</gene>
<dbReference type="Proteomes" id="UP000681722">
    <property type="component" value="Unassembled WGS sequence"/>
</dbReference>
<reference evidence="1" key="1">
    <citation type="submission" date="2021-02" db="EMBL/GenBank/DDBJ databases">
        <authorList>
            <person name="Nowell W R."/>
        </authorList>
    </citation>
    <scope>NUCLEOTIDE SEQUENCE</scope>
</reference>
<comment type="caution">
    <text evidence="1">The sequence shown here is derived from an EMBL/GenBank/DDBJ whole genome shotgun (WGS) entry which is preliminary data.</text>
</comment>
<dbReference type="AlphaFoldDB" id="A0A815SJ66"/>
<dbReference type="OrthoDB" id="423533at2759"/>
<evidence type="ECO:0000313" key="1">
    <source>
        <dbReference type="EMBL" id="CAF1492086.1"/>
    </source>
</evidence>
<proteinExistence type="predicted"/>
<dbReference type="Proteomes" id="UP000663829">
    <property type="component" value="Unassembled WGS sequence"/>
</dbReference>
<sequence length="141" mass="16544">MILPRRGTDGLDFVMKQRYSDIDGERMKLFDPVEGYQKLLLLSLEESVTSQSTLIKRRVGRQVWMAKENRQDLCDSLTQDEAAAICLYTMEWKASYRGLYYHLNQTLRSKERAQRIKVWLPCLKLVVIALYKLPSVKQAVW</sequence>
<dbReference type="Gene3D" id="3.90.176.10">
    <property type="entry name" value="Toxin ADP-ribosyltransferase, Chain A, domain 1"/>
    <property type="match status" value="1"/>
</dbReference>
<keyword evidence="3" id="KW-1185">Reference proteome</keyword>
<evidence type="ECO:0000313" key="2">
    <source>
        <dbReference type="EMBL" id="CAF4354975.1"/>
    </source>
</evidence>
<protein>
    <submittedName>
        <fullName evidence="1">Uncharacterized protein</fullName>
    </submittedName>
</protein>